<organism evidence="2 3">
    <name type="scientific">Pleurodeles waltl</name>
    <name type="common">Iberian ribbed newt</name>
    <dbReference type="NCBI Taxonomy" id="8319"/>
    <lineage>
        <taxon>Eukaryota</taxon>
        <taxon>Metazoa</taxon>
        <taxon>Chordata</taxon>
        <taxon>Craniata</taxon>
        <taxon>Vertebrata</taxon>
        <taxon>Euteleostomi</taxon>
        <taxon>Amphibia</taxon>
        <taxon>Batrachia</taxon>
        <taxon>Caudata</taxon>
        <taxon>Salamandroidea</taxon>
        <taxon>Salamandridae</taxon>
        <taxon>Pleurodelinae</taxon>
        <taxon>Pleurodeles</taxon>
    </lineage>
</organism>
<feature type="compositionally biased region" description="Basic and acidic residues" evidence="1">
    <location>
        <begin position="1"/>
        <end position="11"/>
    </location>
</feature>
<evidence type="ECO:0000313" key="2">
    <source>
        <dbReference type="EMBL" id="KAJ1209662.1"/>
    </source>
</evidence>
<evidence type="ECO:0000256" key="1">
    <source>
        <dbReference type="SAM" id="MobiDB-lite"/>
    </source>
</evidence>
<dbReference type="Proteomes" id="UP001066276">
    <property type="component" value="Chromosome 1_2"/>
</dbReference>
<evidence type="ECO:0000313" key="3">
    <source>
        <dbReference type="Proteomes" id="UP001066276"/>
    </source>
</evidence>
<accession>A0AAV7W705</accession>
<gene>
    <name evidence="2" type="ORF">NDU88_005035</name>
</gene>
<dbReference type="AlphaFoldDB" id="A0AAV7W705"/>
<dbReference type="EMBL" id="JANPWB010000002">
    <property type="protein sequence ID" value="KAJ1209662.1"/>
    <property type="molecule type" value="Genomic_DNA"/>
</dbReference>
<feature type="region of interest" description="Disordered" evidence="1">
    <location>
        <begin position="1"/>
        <end position="94"/>
    </location>
</feature>
<keyword evidence="3" id="KW-1185">Reference proteome</keyword>
<sequence>MSSIHPSDKSRQALMASARPNRLQGQPDRAESLPSPSAPRVVVSTAGPSGSPRTRHIPRRQEWELEKWPNNAGRSLFLKGPSSTPLSPHPVHRCPPRLVRARRHLRRDPVTAGPVCVVVSGQATPS</sequence>
<reference evidence="2" key="1">
    <citation type="journal article" date="2022" name="bioRxiv">
        <title>Sequencing and chromosome-scale assembly of the giantPleurodeles waltlgenome.</title>
        <authorList>
            <person name="Brown T."/>
            <person name="Elewa A."/>
            <person name="Iarovenko S."/>
            <person name="Subramanian E."/>
            <person name="Araus A.J."/>
            <person name="Petzold A."/>
            <person name="Susuki M."/>
            <person name="Suzuki K.-i.T."/>
            <person name="Hayashi T."/>
            <person name="Toyoda A."/>
            <person name="Oliveira C."/>
            <person name="Osipova E."/>
            <person name="Leigh N.D."/>
            <person name="Simon A."/>
            <person name="Yun M.H."/>
        </authorList>
    </citation>
    <scope>NUCLEOTIDE SEQUENCE</scope>
    <source>
        <strain evidence="2">20211129_DDA</strain>
        <tissue evidence="2">Liver</tissue>
    </source>
</reference>
<protein>
    <submittedName>
        <fullName evidence="2">Uncharacterized protein</fullName>
    </submittedName>
</protein>
<proteinExistence type="predicted"/>
<name>A0AAV7W705_PLEWA</name>
<comment type="caution">
    <text evidence="2">The sequence shown here is derived from an EMBL/GenBank/DDBJ whole genome shotgun (WGS) entry which is preliminary data.</text>
</comment>